<dbReference type="AlphaFoldDB" id="A0A4P9XZT1"/>
<dbReference type="PROSITE" id="PS50011">
    <property type="entry name" value="PROTEIN_KINASE_DOM"/>
    <property type="match status" value="1"/>
</dbReference>
<dbReference type="Gene3D" id="1.10.510.10">
    <property type="entry name" value="Transferase(Phosphotransferase) domain 1"/>
    <property type="match status" value="1"/>
</dbReference>
<feature type="non-terminal residue" evidence="7">
    <location>
        <position position="1"/>
    </location>
</feature>
<dbReference type="SMART" id="SM00220">
    <property type="entry name" value="S_TKc"/>
    <property type="match status" value="1"/>
</dbReference>
<dbReference type="GO" id="GO:0007059">
    <property type="term" value="P:chromosome segregation"/>
    <property type="evidence" value="ECO:0007669"/>
    <property type="project" value="TreeGrafter"/>
</dbReference>
<dbReference type="GO" id="GO:0000776">
    <property type="term" value="C:kinetochore"/>
    <property type="evidence" value="ECO:0007669"/>
    <property type="project" value="TreeGrafter"/>
</dbReference>
<evidence type="ECO:0000256" key="2">
    <source>
        <dbReference type="ARBA" id="ARBA00022679"/>
    </source>
</evidence>
<evidence type="ECO:0000313" key="8">
    <source>
        <dbReference type="Proteomes" id="UP000267251"/>
    </source>
</evidence>
<accession>A0A4P9XZT1</accession>
<keyword evidence="4 7" id="KW-0418">Kinase</keyword>
<evidence type="ECO:0000313" key="7">
    <source>
        <dbReference type="EMBL" id="RKP11937.1"/>
    </source>
</evidence>
<dbReference type="EMBL" id="KZ988567">
    <property type="protein sequence ID" value="RKP11937.1"/>
    <property type="molecule type" value="Genomic_DNA"/>
</dbReference>
<evidence type="ECO:0000256" key="5">
    <source>
        <dbReference type="ARBA" id="ARBA00022840"/>
    </source>
</evidence>
<dbReference type="InterPro" id="IPR008271">
    <property type="entry name" value="Ser/Thr_kinase_AS"/>
</dbReference>
<keyword evidence="8" id="KW-1185">Reference proteome</keyword>
<evidence type="ECO:0000256" key="3">
    <source>
        <dbReference type="ARBA" id="ARBA00022741"/>
    </source>
</evidence>
<feature type="non-terminal residue" evidence="7">
    <location>
        <position position="173"/>
    </location>
</feature>
<dbReference type="Pfam" id="PF00069">
    <property type="entry name" value="Pkinase"/>
    <property type="match status" value="1"/>
</dbReference>
<feature type="domain" description="Protein kinase" evidence="6">
    <location>
        <begin position="1"/>
        <end position="173"/>
    </location>
</feature>
<reference evidence="8" key="1">
    <citation type="journal article" date="2018" name="Nat. Microbiol.">
        <title>Leveraging single-cell genomics to expand the fungal tree of life.</title>
        <authorList>
            <person name="Ahrendt S.R."/>
            <person name="Quandt C.A."/>
            <person name="Ciobanu D."/>
            <person name="Clum A."/>
            <person name="Salamov A."/>
            <person name="Andreopoulos B."/>
            <person name="Cheng J.F."/>
            <person name="Woyke T."/>
            <person name="Pelin A."/>
            <person name="Henrissat B."/>
            <person name="Reynolds N.K."/>
            <person name="Benny G.L."/>
            <person name="Smith M.E."/>
            <person name="James T.Y."/>
            <person name="Grigoriev I.V."/>
        </authorList>
    </citation>
    <scope>NUCLEOTIDE SEQUENCE [LARGE SCALE GENOMIC DNA]</scope>
</reference>
<dbReference type="InterPro" id="IPR011009">
    <property type="entry name" value="Kinase-like_dom_sf"/>
</dbReference>
<name>A0A4P9XZT1_9FUNG</name>
<dbReference type="GO" id="GO:0005524">
    <property type="term" value="F:ATP binding"/>
    <property type="evidence" value="ECO:0007669"/>
    <property type="project" value="UniProtKB-KW"/>
</dbReference>
<dbReference type="PANTHER" id="PTHR22974">
    <property type="entry name" value="MIXED LINEAGE PROTEIN KINASE"/>
    <property type="match status" value="1"/>
</dbReference>
<evidence type="ECO:0000256" key="1">
    <source>
        <dbReference type="ARBA" id="ARBA00022527"/>
    </source>
</evidence>
<organism evidence="7 8">
    <name type="scientific">Piptocephalis cylindrospora</name>
    <dbReference type="NCBI Taxonomy" id="1907219"/>
    <lineage>
        <taxon>Eukaryota</taxon>
        <taxon>Fungi</taxon>
        <taxon>Fungi incertae sedis</taxon>
        <taxon>Zoopagomycota</taxon>
        <taxon>Zoopagomycotina</taxon>
        <taxon>Zoopagomycetes</taxon>
        <taxon>Zoopagales</taxon>
        <taxon>Piptocephalidaceae</taxon>
        <taxon>Piptocephalis</taxon>
    </lineage>
</organism>
<dbReference type="OrthoDB" id="20524at2759"/>
<dbReference type="GO" id="GO:0004674">
    <property type="term" value="F:protein serine/threonine kinase activity"/>
    <property type="evidence" value="ECO:0007669"/>
    <property type="project" value="UniProtKB-KW"/>
</dbReference>
<dbReference type="PROSITE" id="PS00108">
    <property type="entry name" value="PROTEIN_KINASE_ST"/>
    <property type="match status" value="1"/>
</dbReference>
<proteinExistence type="predicted"/>
<sequence>LCSYEVNLEEGYIFMLMELGDIDLEEVLDQWKGQKKNMTVMRMYWEQMLSAVQIIHEERIVHCDLKPANFLLVHGHLKLIDFGVAKRIPSGSTESYSHHQVGTVNYMSPESLRDTRDNQSIGRVVLRMGLASDVWSLGCILYQMLYDHPPFREQLMRSKIREIMSESSVIDYP</sequence>
<gene>
    <name evidence="7" type="ORF">BJ684DRAFT_4797</name>
</gene>
<dbReference type="GO" id="GO:0004712">
    <property type="term" value="F:protein serine/threonine/tyrosine kinase activity"/>
    <property type="evidence" value="ECO:0007669"/>
    <property type="project" value="TreeGrafter"/>
</dbReference>
<dbReference type="GO" id="GO:0033316">
    <property type="term" value="P:meiotic spindle assembly checkpoint signaling"/>
    <property type="evidence" value="ECO:0007669"/>
    <property type="project" value="TreeGrafter"/>
</dbReference>
<dbReference type="GO" id="GO:0007094">
    <property type="term" value="P:mitotic spindle assembly checkpoint signaling"/>
    <property type="evidence" value="ECO:0007669"/>
    <property type="project" value="TreeGrafter"/>
</dbReference>
<dbReference type="SUPFAM" id="SSF56112">
    <property type="entry name" value="Protein kinase-like (PK-like)"/>
    <property type="match status" value="1"/>
</dbReference>
<protein>
    <submittedName>
        <fullName evidence="7">Kinase-like domain-containing protein</fullName>
    </submittedName>
</protein>
<keyword evidence="3" id="KW-0547">Nucleotide-binding</keyword>
<dbReference type="GO" id="GO:0005634">
    <property type="term" value="C:nucleus"/>
    <property type="evidence" value="ECO:0007669"/>
    <property type="project" value="TreeGrafter"/>
</dbReference>
<keyword evidence="5" id="KW-0067">ATP-binding</keyword>
<dbReference type="InterPro" id="IPR000719">
    <property type="entry name" value="Prot_kinase_dom"/>
</dbReference>
<keyword evidence="1" id="KW-0723">Serine/threonine-protein kinase</keyword>
<evidence type="ECO:0000256" key="4">
    <source>
        <dbReference type="ARBA" id="ARBA00022777"/>
    </source>
</evidence>
<dbReference type="GO" id="GO:0034501">
    <property type="term" value="P:protein localization to kinetochore"/>
    <property type="evidence" value="ECO:0007669"/>
    <property type="project" value="TreeGrafter"/>
</dbReference>
<dbReference type="Proteomes" id="UP000267251">
    <property type="component" value="Unassembled WGS sequence"/>
</dbReference>
<dbReference type="PANTHER" id="PTHR22974:SF21">
    <property type="entry name" value="DUAL SPECIFICITY PROTEIN KINASE TTK"/>
    <property type="match status" value="1"/>
</dbReference>
<evidence type="ECO:0000259" key="6">
    <source>
        <dbReference type="PROSITE" id="PS50011"/>
    </source>
</evidence>
<keyword evidence="2" id="KW-0808">Transferase</keyword>